<organism evidence="2 3">
    <name type="scientific">[Ruminococcus] lactaris</name>
    <dbReference type="NCBI Taxonomy" id="46228"/>
    <lineage>
        <taxon>Bacteria</taxon>
        <taxon>Bacillati</taxon>
        <taxon>Bacillota</taxon>
        <taxon>Clostridia</taxon>
        <taxon>Lachnospirales</taxon>
        <taxon>Lachnospiraceae</taxon>
        <taxon>Mediterraneibacter</taxon>
    </lineage>
</organism>
<evidence type="ECO:0000313" key="2">
    <source>
        <dbReference type="EMBL" id="RHJ63262.1"/>
    </source>
</evidence>
<reference evidence="2 3" key="1">
    <citation type="submission" date="2018-08" db="EMBL/GenBank/DDBJ databases">
        <title>A genome reference for cultivated species of the human gut microbiota.</title>
        <authorList>
            <person name="Zou Y."/>
            <person name="Xue W."/>
            <person name="Luo G."/>
        </authorList>
    </citation>
    <scope>NUCLEOTIDE SEQUENCE [LARGE SCALE GENOMIC DNA]</scope>
    <source>
        <strain evidence="2 3">AM09-9</strain>
    </source>
</reference>
<proteinExistence type="predicted"/>
<name>A0A415D8Q8_9FIRM</name>
<dbReference type="EMBL" id="QRMI01000005">
    <property type="protein sequence ID" value="RHJ63262.1"/>
    <property type="molecule type" value="Genomic_DNA"/>
</dbReference>
<gene>
    <name evidence="2" type="ORF">DW116_02815</name>
</gene>
<dbReference type="Proteomes" id="UP000285832">
    <property type="component" value="Unassembled WGS sequence"/>
</dbReference>
<evidence type="ECO:0000256" key="1">
    <source>
        <dbReference type="SAM" id="Coils"/>
    </source>
</evidence>
<dbReference type="RefSeq" id="WP_118278741.1">
    <property type="nucleotide sequence ID" value="NZ_JAQDJO010000040.1"/>
</dbReference>
<keyword evidence="1" id="KW-0175">Coiled coil</keyword>
<feature type="coiled-coil region" evidence="1">
    <location>
        <begin position="45"/>
        <end position="72"/>
    </location>
</feature>
<evidence type="ECO:0000313" key="3">
    <source>
        <dbReference type="Proteomes" id="UP000285832"/>
    </source>
</evidence>
<comment type="caution">
    <text evidence="2">The sequence shown here is derived from an EMBL/GenBank/DDBJ whole genome shotgun (WGS) entry which is preliminary data.</text>
</comment>
<accession>A0A415D8Q8</accession>
<dbReference type="AlphaFoldDB" id="A0A415D8Q8"/>
<sequence>MKYDVTFSCGHTQEVQIYGKAEERERKIKYFGKSGLCPECYKKMNEEKAENCEEVEMKYSEYKENYADCKTKSGSYDKEEKTIVVYIPKQDEKEEDSREVFGKALNAALEELKGENENAKPEEVTPVMIARELNKMGYTEEELKKMKDVPETVMKDVLEKKEEWTR</sequence>
<protein>
    <submittedName>
        <fullName evidence="2">Uncharacterized protein</fullName>
    </submittedName>
</protein>